<dbReference type="PRINTS" id="PR00817">
    <property type="entry name" value="CALCITONINB"/>
</dbReference>
<reference evidence="6" key="2">
    <citation type="submission" date="2025-08" db="UniProtKB">
        <authorList>
            <consortium name="Ensembl"/>
        </authorList>
    </citation>
    <scope>IDENTIFICATION</scope>
</reference>
<evidence type="ECO:0000256" key="4">
    <source>
        <dbReference type="SAM" id="SignalP"/>
    </source>
</evidence>
<evidence type="ECO:0000259" key="5">
    <source>
        <dbReference type="SMART" id="SM00113"/>
    </source>
</evidence>
<gene>
    <name evidence="6" type="primary">CRSP-2</name>
</gene>
<feature type="disulfide bond" evidence="3">
    <location>
        <begin position="146"/>
        <end position="151"/>
    </location>
</feature>
<protein>
    <submittedName>
        <fullName evidence="6">Calcitonin receptor-stimulating peptide-2</fullName>
    </submittedName>
</protein>
<dbReference type="Ensembl" id="ENSCHIT00010054256.1">
    <property type="protein sequence ID" value="ENSCHIP00010038794.1"/>
    <property type="gene ID" value="ENSCHIG00010028676.1"/>
</dbReference>
<dbReference type="InterPro" id="IPR021117">
    <property type="entry name" value="Calcitonin-like"/>
</dbReference>
<evidence type="ECO:0000256" key="1">
    <source>
        <dbReference type="ARBA" id="ARBA00009222"/>
    </source>
</evidence>
<dbReference type="GO" id="GO:0005179">
    <property type="term" value="F:hormone activity"/>
    <property type="evidence" value="ECO:0007669"/>
    <property type="project" value="InterPro"/>
</dbReference>
<dbReference type="InterPro" id="IPR015476">
    <property type="entry name" value="Calcitonin_gene-rel_peptide"/>
</dbReference>
<dbReference type="GO" id="GO:0005615">
    <property type="term" value="C:extracellular space"/>
    <property type="evidence" value="ECO:0007669"/>
    <property type="project" value="TreeGrafter"/>
</dbReference>
<dbReference type="PANTHER" id="PTHR10505">
    <property type="entry name" value="CALCITONIN-RELATED"/>
    <property type="match status" value="1"/>
</dbReference>
<dbReference type="Pfam" id="PF00214">
    <property type="entry name" value="Calc_CGRP_IAPP"/>
    <property type="match status" value="1"/>
</dbReference>
<feature type="domain" description="Calcitonin peptide-like" evidence="5">
    <location>
        <begin position="143"/>
        <end position="185"/>
    </location>
</feature>
<keyword evidence="4" id="KW-0732">Signal</keyword>
<accession>A0A8C2S5A6</accession>
<comment type="similarity">
    <text evidence="1">Belongs to the calcitonin family.</text>
</comment>
<evidence type="ECO:0000256" key="3">
    <source>
        <dbReference type="PIRSR" id="PIRSR621116-50"/>
    </source>
</evidence>
<evidence type="ECO:0000256" key="2">
    <source>
        <dbReference type="ARBA" id="ARBA00023157"/>
    </source>
</evidence>
<proteinExistence type="inferred from homology"/>
<name>A0A8C2S5A6_CAPHI</name>
<dbReference type="PANTHER" id="PTHR10505:SF3">
    <property type="entry name" value="CALCITONIN GENE-RELATED PEPTIDE 2"/>
    <property type="match status" value="1"/>
</dbReference>
<evidence type="ECO:0000313" key="6">
    <source>
        <dbReference type="Ensembl" id="ENSCHIP00010038794.1"/>
    </source>
</evidence>
<dbReference type="GO" id="GO:0007189">
    <property type="term" value="P:adenylate cyclase-activating G protein-coupled receptor signaling pathway"/>
    <property type="evidence" value="ECO:0007669"/>
    <property type="project" value="TreeGrafter"/>
</dbReference>
<dbReference type="Gene3D" id="6.10.250.2190">
    <property type="match status" value="1"/>
</dbReference>
<feature type="signal peptide" evidence="4">
    <location>
        <begin position="1"/>
        <end position="19"/>
    </location>
</feature>
<organism evidence="6">
    <name type="scientific">Capra hircus</name>
    <name type="common">Goat</name>
    <dbReference type="NCBI Taxonomy" id="9925"/>
    <lineage>
        <taxon>Eukaryota</taxon>
        <taxon>Metazoa</taxon>
        <taxon>Chordata</taxon>
        <taxon>Craniata</taxon>
        <taxon>Vertebrata</taxon>
        <taxon>Euteleostomi</taxon>
        <taxon>Mammalia</taxon>
        <taxon>Eutheria</taxon>
        <taxon>Laurasiatheria</taxon>
        <taxon>Artiodactyla</taxon>
        <taxon>Ruminantia</taxon>
        <taxon>Pecora</taxon>
        <taxon>Bovidae</taxon>
        <taxon>Caprinae</taxon>
        <taxon>Capra</taxon>
    </lineage>
</organism>
<feature type="chain" id="PRO_5034256044" evidence="4">
    <location>
        <begin position="20"/>
        <end position="190"/>
    </location>
</feature>
<reference evidence="6" key="1">
    <citation type="submission" date="2019-03" db="EMBL/GenBank/DDBJ databases">
        <title>Genome sequencing and reference-guided assembly of Black Bengal Goat (Capra hircus).</title>
        <authorList>
            <person name="Siddiki A.Z."/>
            <person name="Baten A."/>
            <person name="Billah M."/>
            <person name="Alam M.A.U."/>
            <person name="Shawrob K.S.M."/>
            <person name="Saha S."/>
            <person name="Chowdhury M."/>
            <person name="Rahman A.H."/>
            <person name="Stear M."/>
            <person name="Miah G."/>
            <person name="Das G.B."/>
            <person name="Hossain M.M."/>
            <person name="Kumkum M."/>
            <person name="Islam M.S."/>
            <person name="Mollah A.M."/>
            <person name="Ahsan A."/>
            <person name="Tusar F."/>
            <person name="Khan M.K.I."/>
        </authorList>
    </citation>
    <scope>NUCLEOTIDE SEQUENCE [LARGE SCALE GENOMIC DNA]</scope>
</reference>
<dbReference type="SMART" id="SM00113">
    <property type="entry name" value="CALCITONIN"/>
    <property type="match status" value="1"/>
</dbReference>
<keyword evidence="2 3" id="KW-1015">Disulfide bond</keyword>
<dbReference type="GO" id="GO:0031716">
    <property type="term" value="F:calcitonin receptor binding"/>
    <property type="evidence" value="ECO:0007669"/>
    <property type="project" value="TreeGrafter"/>
</dbReference>
<dbReference type="GO" id="GO:0051480">
    <property type="term" value="P:regulation of cytosolic calcium ion concentration"/>
    <property type="evidence" value="ECO:0007669"/>
    <property type="project" value="TreeGrafter"/>
</dbReference>
<dbReference type="InterPro" id="IPR021116">
    <property type="entry name" value="Calcitonin/adrenomedullin"/>
</dbReference>
<sequence>MQIHLGWACWMLQALDANGDTIILGLQDPSPHWLPGALGPPQTQSCGNKSSCWCWRHQRQALPDRVTCAVPSPTAKATVTAPSSAPSRPVPAARSALENDFDPAILTEKEMCLLLAAVMNDYVQMKTSELKQETEHFHITAQKRSCNRATCVTHKMAGSLSRSGSEIKRNFMSTNVGSKAFGQRSRDLQN</sequence>
<dbReference type="InterPro" id="IPR001693">
    <property type="entry name" value="Calcitonin_peptide-like"/>
</dbReference>
<dbReference type="AlphaFoldDB" id="A0A8C2S5A6"/>